<proteinExistence type="predicted"/>
<dbReference type="Proteomes" id="UP000034022">
    <property type="component" value="Unassembled WGS sequence"/>
</dbReference>
<feature type="transmembrane region" description="Helical" evidence="1">
    <location>
        <begin position="44"/>
        <end position="68"/>
    </location>
</feature>
<comment type="caution">
    <text evidence="2">The sequence shown here is derived from an EMBL/GenBank/DDBJ whole genome shotgun (WGS) entry which is preliminary data.</text>
</comment>
<reference evidence="2 3" key="1">
    <citation type="journal article" date="2015" name="Nature">
        <title>rRNA introns, odd ribosomes, and small enigmatic genomes across a large radiation of phyla.</title>
        <authorList>
            <person name="Brown C.T."/>
            <person name="Hug L.A."/>
            <person name="Thomas B.C."/>
            <person name="Sharon I."/>
            <person name="Castelle C.J."/>
            <person name="Singh A."/>
            <person name="Wilkins M.J."/>
            <person name="Williams K.H."/>
            <person name="Banfield J.F."/>
        </authorList>
    </citation>
    <scope>NUCLEOTIDE SEQUENCE [LARGE SCALE GENOMIC DNA]</scope>
</reference>
<evidence type="ECO:0000256" key="1">
    <source>
        <dbReference type="SAM" id="Phobius"/>
    </source>
</evidence>
<evidence type="ECO:0000313" key="2">
    <source>
        <dbReference type="EMBL" id="KKQ69805.1"/>
    </source>
</evidence>
<name>A0A0G0K2W8_9BACT</name>
<organism evidence="2 3">
    <name type="scientific">Candidatus Falkowbacteria bacterium GW2011_GWE1_38_31</name>
    <dbReference type="NCBI Taxonomy" id="1618638"/>
    <lineage>
        <taxon>Bacteria</taxon>
        <taxon>Candidatus Falkowiibacteriota</taxon>
    </lineage>
</organism>
<dbReference type="AlphaFoldDB" id="A0A0G0K2W8"/>
<dbReference type="EMBL" id="LBUU01000009">
    <property type="protein sequence ID" value="KKQ69805.1"/>
    <property type="molecule type" value="Genomic_DNA"/>
</dbReference>
<keyword evidence="1" id="KW-0812">Transmembrane</keyword>
<evidence type="ECO:0000313" key="3">
    <source>
        <dbReference type="Proteomes" id="UP000034022"/>
    </source>
</evidence>
<keyword evidence="1" id="KW-0472">Membrane</keyword>
<sequence length="84" mass="9299">MKFNNSLKISFGSAILLCLSILIDQLLDKGCIIHENLPEIANVVLYFFNIYTFKIIVALAFATAISIITGVIQYIMKCGEGEIV</sequence>
<protein>
    <submittedName>
        <fullName evidence="2">Uncharacterized protein</fullName>
    </submittedName>
</protein>
<keyword evidence="1" id="KW-1133">Transmembrane helix</keyword>
<gene>
    <name evidence="2" type="ORF">US91_C0009G0008</name>
</gene>
<accession>A0A0G0K2W8</accession>